<dbReference type="Proteomes" id="UP001327027">
    <property type="component" value="Unassembled WGS sequence"/>
</dbReference>
<proteinExistence type="predicted"/>
<dbReference type="RefSeq" id="WP_324180358.1">
    <property type="nucleotide sequence ID" value="NZ_BAABAW010000024.1"/>
</dbReference>
<keyword evidence="2" id="KW-1185">Reference proteome</keyword>
<name>A0ABU5ZWT4_9FLAO</name>
<reference evidence="1 2" key="1">
    <citation type="journal article" date="2013" name="Int. J. Syst. Evol. Microbiol.">
        <title>Aquimarina gracilis sp. nov., isolated from the gut microflora of a mussel, Mytilus coruscus, and emended description of Aquimarina spongiae.</title>
        <authorList>
            <person name="Park S.C."/>
            <person name="Choe H.N."/>
            <person name="Baik K.S."/>
            <person name="Seong C.N."/>
        </authorList>
    </citation>
    <scope>NUCLEOTIDE SEQUENCE [LARGE SCALE GENOMIC DNA]</scope>
    <source>
        <strain evidence="1 2">PSC32</strain>
    </source>
</reference>
<protein>
    <submittedName>
        <fullName evidence="1">Uncharacterized protein</fullName>
    </submittedName>
</protein>
<comment type="caution">
    <text evidence="1">The sequence shown here is derived from an EMBL/GenBank/DDBJ whole genome shotgun (WGS) entry which is preliminary data.</text>
</comment>
<accession>A0ABU5ZWT4</accession>
<organism evidence="1 2">
    <name type="scientific">Aquimarina gracilis</name>
    <dbReference type="NCBI Taxonomy" id="874422"/>
    <lineage>
        <taxon>Bacteria</taxon>
        <taxon>Pseudomonadati</taxon>
        <taxon>Bacteroidota</taxon>
        <taxon>Flavobacteriia</taxon>
        <taxon>Flavobacteriales</taxon>
        <taxon>Flavobacteriaceae</taxon>
        <taxon>Aquimarina</taxon>
    </lineage>
</organism>
<sequence>MKKVTIVASKKHCQGKSFLIKNMLLAFQNPVGVFLKEEEIMNPFIFSEVTKQTDVIAFHNCSVDHFKKLCPILLDDKMVIEKRGHERYTLSMPKVIIEMIDPIYSFQRIIDTSLLRRISLIEASITKIAGVHKDKVFINDRLF</sequence>
<evidence type="ECO:0000313" key="1">
    <source>
        <dbReference type="EMBL" id="MEB3346334.1"/>
    </source>
</evidence>
<dbReference type="EMBL" id="JAYKLX010000005">
    <property type="protein sequence ID" value="MEB3346334.1"/>
    <property type="molecule type" value="Genomic_DNA"/>
</dbReference>
<evidence type="ECO:0000313" key="2">
    <source>
        <dbReference type="Proteomes" id="UP001327027"/>
    </source>
</evidence>
<gene>
    <name evidence="1" type="ORF">U6A24_12725</name>
</gene>